<dbReference type="SUPFAM" id="SSF103473">
    <property type="entry name" value="MFS general substrate transporter"/>
    <property type="match status" value="1"/>
</dbReference>
<evidence type="ECO:0000256" key="6">
    <source>
        <dbReference type="SAM" id="Phobius"/>
    </source>
</evidence>
<dbReference type="CDD" id="cd06173">
    <property type="entry name" value="MFS_MefA_like"/>
    <property type="match status" value="1"/>
</dbReference>
<dbReference type="InterPro" id="IPR011701">
    <property type="entry name" value="MFS"/>
</dbReference>
<feature type="transmembrane region" description="Helical" evidence="6">
    <location>
        <begin position="279"/>
        <end position="298"/>
    </location>
</feature>
<feature type="transmembrane region" description="Helical" evidence="6">
    <location>
        <begin position="333"/>
        <end position="356"/>
    </location>
</feature>
<gene>
    <name evidence="7" type="ORF">ACFQDO_08830</name>
</gene>
<keyword evidence="2" id="KW-1003">Cell membrane</keyword>
<dbReference type="RefSeq" id="WP_345716042.1">
    <property type="nucleotide sequence ID" value="NZ_BAABFP010000004.1"/>
</dbReference>
<dbReference type="PANTHER" id="PTHR23513">
    <property type="entry name" value="INTEGRAL MEMBRANE EFFLUX PROTEIN-RELATED"/>
    <property type="match status" value="1"/>
</dbReference>
<sequence length="426" mass="44715">MPFVADLRTVLRGRDFRRLFAVRLSSQATDGIFQVALASLVFFSPERSATPRAAAGVFAVTVLPYTLVGPFAGVLLDRWRRRQVLLFANVIRAAMVLGVAGILLAYSVGPALYVAVLACLSVNRFFLTGLGASLPHVVPRHELVMANAVSPTCGTLAVLAGGGLAYGVRRLFPDGDPGDAALLVVAALGYLAAAALVTRLAVDKLGPDADEAVDVQAPTPGWHAVAEGAAHVRQRPKVFHALVVVGISRFGYGLTTIATILLCRNHFNDPADVDAGLELLASVFAASAVGFALAAVATPLASERWGTSGWIWRCLLLGAVAELLVLARLTVPVALVAAALLGFAVQGLKICVDATVQRDVHDEFRGRVFAVYDVVFNVAFVVAASCAALVVPQDGFAPSLWLFIAVLFTVSAAGYGHASRRLAPTT</sequence>
<organism evidence="7 8">
    <name type="scientific">Angustibacter luteus</name>
    <dbReference type="NCBI Taxonomy" id="658456"/>
    <lineage>
        <taxon>Bacteria</taxon>
        <taxon>Bacillati</taxon>
        <taxon>Actinomycetota</taxon>
        <taxon>Actinomycetes</taxon>
        <taxon>Kineosporiales</taxon>
        <taxon>Kineosporiaceae</taxon>
    </lineage>
</organism>
<evidence type="ECO:0000256" key="5">
    <source>
        <dbReference type="ARBA" id="ARBA00023136"/>
    </source>
</evidence>
<evidence type="ECO:0000256" key="2">
    <source>
        <dbReference type="ARBA" id="ARBA00022475"/>
    </source>
</evidence>
<dbReference type="Gene3D" id="1.20.1250.20">
    <property type="entry name" value="MFS general substrate transporter like domains"/>
    <property type="match status" value="1"/>
</dbReference>
<comment type="subcellular location">
    <subcellularLocation>
        <location evidence="1">Cell membrane</location>
        <topology evidence="1">Multi-pass membrane protein</topology>
    </subcellularLocation>
</comment>
<feature type="transmembrane region" description="Helical" evidence="6">
    <location>
        <begin position="55"/>
        <end position="77"/>
    </location>
</feature>
<keyword evidence="8" id="KW-1185">Reference proteome</keyword>
<accession>A0ABW1JF33</accession>
<keyword evidence="4 6" id="KW-1133">Transmembrane helix</keyword>
<dbReference type="EMBL" id="JBHSRD010000003">
    <property type="protein sequence ID" value="MFC6007233.1"/>
    <property type="molecule type" value="Genomic_DNA"/>
</dbReference>
<feature type="transmembrane region" description="Helical" evidence="6">
    <location>
        <begin position="368"/>
        <end position="390"/>
    </location>
</feature>
<evidence type="ECO:0000256" key="4">
    <source>
        <dbReference type="ARBA" id="ARBA00022989"/>
    </source>
</evidence>
<feature type="transmembrane region" description="Helical" evidence="6">
    <location>
        <begin position="396"/>
        <end position="416"/>
    </location>
</feature>
<evidence type="ECO:0000313" key="8">
    <source>
        <dbReference type="Proteomes" id="UP001596189"/>
    </source>
</evidence>
<keyword evidence="3 6" id="KW-0812">Transmembrane</keyword>
<feature type="transmembrane region" description="Helical" evidence="6">
    <location>
        <begin position="241"/>
        <end position="267"/>
    </location>
</feature>
<dbReference type="InterPro" id="IPR036259">
    <property type="entry name" value="MFS_trans_sf"/>
</dbReference>
<reference evidence="8" key="1">
    <citation type="journal article" date="2019" name="Int. J. Syst. Evol. Microbiol.">
        <title>The Global Catalogue of Microorganisms (GCM) 10K type strain sequencing project: providing services to taxonomists for standard genome sequencing and annotation.</title>
        <authorList>
            <consortium name="The Broad Institute Genomics Platform"/>
            <consortium name="The Broad Institute Genome Sequencing Center for Infectious Disease"/>
            <person name="Wu L."/>
            <person name="Ma J."/>
        </authorList>
    </citation>
    <scope>NUCLEOTIDE SEQUENCE [LARGE SCALE GENOMIC DNA]</scope>
    <source>
        <strain evidence="8">KACC 14249</strain>
    </source>
</reference>
<feature type="transmembrane region" description="Helical" evidence="6">
    <location>
        <begin position="20"/>
        <end position="43"/>
    </location>
</feature>
<proteinExistence type="predicted"/>
<protein>
    <submittedName>
        <fullName evidence="7">MFS transporter</fullName>
    </submittedName>
</protein>
<evidence type="ECO:0000313" key="7">
    <source>
        <dbReference type="EMBL" id="MFC6007233.1"/>
    </source>
</evidence>
<name>A0ABW1JF33_9ACTN</name>
<evidence type="ECO:0000256" key="3">
    <source>
        <dbReference type="ARBA" id="ARBA00022692"/>
    </source>
</evidence>
<evidence type="ECO:0000256" key="1">
    <source>
        <dbReference type="ARBA" id="ARBA00004651"/>
    </source>
</evidence>
<dbReference type="Proteomes" id="UP001596189">
    <property type="component" value="Unassembled WGS sequence"/>
</dbReference>
<keyword evidence="5 6" id="KW-0472">Membrane</keyword>
<feature type="transmembrane region" description="Helical" evidence="6">
    <location>
        <begin position="144"/>
        <end position="168"/>
    </location>
</feature>
<comment type="caution">
    <text evidence="7">The sequence shown here is derived from an EMBL/GenBank/DDBJ whole genome shotgun (WGS) entry which is preliminary data.</text>
</comment>
<dbReference type="PANTHER" id="PTHR23513:SF17">
    <property type="entry name" value="MEMBRANE PROTEIN"/>
    <property type="match status" value="1"/>
</dbReference>
<feature type="transmembrane region" description="Helical" evidence="6">
    <location>
        <begin position="180"/>
        <end position="202"/>
    </location>
</feature>
<dbReference type="Pfam" id="PF07690">
    <property type="entry name" value="MFS_1"/>
    <property type="match status" value="1"/>
</dbReference>